<organism evidence="9 10">
    <name type="scientific">Janibacter alkaliphilus</name>
    <dbReference type="NCBI Taxonomy" id="1069963"/>
    <lineage>
        <taxon>Bacteria</taxon>
        <taxon>Bacillati</taxon>
        <taxon>Actinomycetota</taxon>
        <taxon>Actinomycetes</taxon>
        <taxon>Micrococcales</taxon>
        <taxon>Intrasporangiaceae</taxon>
        <taxon>Janibacter</taxon>
    </lineage>
</organism>
<comment type="similarity">
    <text evidence="2">Belongs to the EamA transporter family.</text>
</comment>
<dbReference type="InterPro" id="IPR000620">
    <property type="entry name" value="EamA_dom"/>
</dbReference>
<dbReference type="InterPro" id="IPR037185">
    <property type="entry name" value="EmrE-like"/>
</dbReference>
<protein>
    <submittedName>
        <fullName evidence="9">Inner membrane transporter RhtA</fullName>
    </submittedName>
</protein>
<comment type="subcellular location">
    <subcellularLocation>
        <location evidence="1">Cell membrane</location>
        <topology evidence="1">Multi-pass membrane protein</topology>
    </subcellularLocation>
</comment>
<evidence type="ECO:0000259" key="8">
    <source>
        <dbReference type="Pfam" id="PF00892"/>
    </source>
</evidence>
<feature type="transmembrane region" description="Helical" evidence="7">
    <location>
        <begin position="206"/>
        <end position="225"/>
    </location>
</feature>
<keyword evidence="3" id="KW-1003">Cell membrane</keyword>
<evidence type="ECO:0000256" key="1">
    <source>
        <dbReference type="ARBA" id="ARBA00004651"/>
    </source>
</evidence>
<dbReference type="EMBL" id="JACBZX010000001">
    <property type="protein sequence ID" value="NYG38219.1"/>
    <property type="molecule type" value="Genomic_DNA"/>
</dbReference>
<feature type="transmembrane region" description="Helical" evidence="7">
    <location>
        <begin position="71"/>
        <end position="89"/>
    </location>
</feature>
<sequence>MVTRRLSASAVPAPLLVLGGVVSVQFGGALAAILVPEIGAGPSVLLRLLVAAGLMLALTRPRVRGYTREQWLTVGAFGLALGLMNWSFYASLAHLPIGVAVTVEFIGPLTLATVLSRRPRDLLAVAAAALGVVLISEATELPLAELDWTGLALALAAGVCWAAYIILSGRTGAAFPQLDGLTFALVVASAVVLPAGLVGWDQVGPRHLAFGAGVAVLSSVLPYSLELLALRRLSAQVFGILLSLEPAVAALAGLVVLGQRLGPAQLVGMALVVSASVVVLGLGRRGRDVTPDSLAETGG</sequence>
<dbReference type="PANTHER" id="PTHR42920:SF11">
    <property type="entry name" value="INNER MEMBRANE PROTEIN YTFF"/>
    <property type="match status" value="1"/>
</dbReference>
<evidence type="ECO:0000313" key="9">
    <source>
        <dbReference type="EMBL" id="NYG38219.1"/>
    </source>
</evidence>
<accession>A0A852X5P2</accession>
<dbReference type="AlphaFoldDB" id="A0A852X5P2"/>
<evidence type="ECO:0000256" key="5">
    <source>
        <dbReference type="ARBA" id="ARBA00022989"/>
    </source>
</evidence>
<dbReference type="GO" id="GO:0005886">
    <property type="term" value="C:plasma membrane"/>
    <property type="evidence" value="ECO:0007669"/>
    <property type="project" value="UniProtKB-SubCell"/>
</dbReference>
<keyword evidence="6 7" id="KW-0472">Membrane</keyword>
<proteinExistence type="inferred from homology"/>
<dbReference type="RefSeq" id="WP_179463451.1">
    <property type="nucleotide sequence ID" value="NZ_JACBZX010000001.1"/>
</dbReference>
<dbReference type="PANTHER" id="PTHR42920">
    <property type="entry name" value="OS03G0707200 PROTEIN-RELATED"/>
    <property type="match status" value="1"/>
</dbReference>
<gene>
    <name evidence="9" type="ORF">BJY28_002688</name>
</gene>
<comment type="caution">
    <text evidence="9">The sequence shown here is derived from an EMBL/GenBank/DDBJ whole genome shotgun (WGS) entry which is preliminary data.</text>
</comment>
<evidence type="ECO:0000313" key="10">
    <source>
        <dbReference type="Proteomes" id="UP000592181"/>
    </source>
</evidence>
<feature type="transmembrane region" description="Helical" evidence="7">
    <location>
        <begin position="181"/>
        <end position="200"/>
    </location>
</feature>
<feature type="transmembrane region" description="Helical" evidence="7">
    <location>
        <begin position="264"/>
        <end position="283"/>
    </location>
</feature>
<dbReference type="Pfam" id="PF00892">
    <property type="entry name" value="EamA"/>
    <property type="match status" value="1"/>
</dbReference>
<feature type="transmembrane region" description="Helical" evidence="7">
    <location>
        <begin position="237"/>
        <end position="258"/>
    </location>
</feature>
<dbReference type="Proteomes" id="UP000592181">
    <property type="component" value="Unassembled WGS sequence"/>
</dbReference>
<keyword evidence="4 7" id="KW-0812">Transmembrane</keyword>
<name>A0A852X5P2_9MICO</name>
<feature type="transmembrane region" description="Helical" evidence="7">
    <location>
        <begin position="151"/>
        <end position="169"/>
    </location>
</feature>
<feature type="transmembrane region" description="Helical" evidence="7">
    <location>
        <begin position="122"/>
        <end position="139"/>
    </location>
</feature>
<feature type="transmembrane region" description="Helical" evidence="7">
    <location>
        <begin position="95"/>
        <end position="115"/>
    </location>
</feature>
<evidence type="ECO:0000256" key="3">
    <source>
        <dbReference type="ARBA" id="ARBA00022475"/>
    </source>
</evidence>
<reference evidence="9 10" key="1">
    <citation type="submission" date="2020-07" db="EMBL/GenBank/DDBJ databases">
        <title>Sequencing the genomes of 1000 actinobacteria strains.</title>
        <authorList>
            <person name="Klenk H.-P."/>
        </authorList>
    </citation>
    <scope>NUCLEOTIDE SEQUENCE [LARGE SCALE GENOMIC DNA]</scope>
    <source>
        <strain evidence="9 10">DSM 24723</strain>
    </source>
</reference>
<dbReference type="SUPFAM" id="SSF103481">
    <property type="entry name" value="Multidrug resistance efflux transporter EmrE"/>
    <property type="match status" value="1"/>
</dbReference>
<dbReference type="InterPro" id="IPR051258">
    <property type="entry name" value="Diverse_Substrate_Transporter"/>
</dbReference>
<keyword evidence="10" id="KW-1185">Reference proteome</keyword>
<evidence type="ECO:0000256" key="2">
    <source>
        <dbReference type="ARBA" id="ARBA00007362"/>
    </source>
</evidence>
<feature type="transmembrane region" description="Helical" evidence="7">
    <location>
        <begin position="41"/>
        <end position="59"/>
    </location>
</feature>
<feature type="domain" description="EamA" evidence="8">
    <location>
        <begin position="149"/>
        <end position="280"/>
    </location>
</feature>
<evidence type="ECO:0000256" key="4">
    <source>
        <dbReference type="ARBA" id="ARBA00022692"/>
    </source>
</evidence>
<evidence type="ECO:0000256" key="7">
    <source>
        <dbReference type="SAM" id="Phobius"/>
    </source>
</evidence>
<keyword evidence="5 7" id="KW-1133">Transmembrane helix</keyword>
<evidence type="ECO:0000256" key="6">
    <source>
        <dbReference type="ARBA" id="ARBA00023136"/>
    </source>
</evidence>